<dbReference type="InterPro" id="IPR050951">
    <property type="entry name" value="Retrovirus_Pol_polyprotein"/>
</dbReference>
<dbReference type="CDD" id="cd01647">
    <property type="entry name" value="RT_LTR"/>
    <property type="match status" value="1"/>
</dbReference>
<evidence type="ECO:0000256" key="1">
    <source>
        <dbReference type="ARBA" id="ARBA00022670"/>
    </source>
</evidence>
<dbReference type="Pfam" id="PF00078">
    <property type="entry name" value="RVT_1"/>
    <property type="match status" value="1"/>
</dbReference>
<evidence type="ECO:0000313" key="20">
    <source>
        <dbReference type="EMBL" id="WVZ50527.1"/>
    </source>
</evidence>
<evidence type="ECO:0000256" key="6">
    <source>
        <dbReference type="ARBA" id="ARBA00022750"/>
    </source>
</evidence>
<evidence type="ECO:0008006" key="22">
    <source>
        <dbReference type="Google" id="ProtNLM"/>
    </source>
</evidence>
<evidence type="ECO:0000259" key="18">
    <source>
        <dbReference type="PROSITE" id="PS50013"/>
    </source>
</evidence>
<dbReference type="InterPro" id="IPR001584">
    <property type="entry name" value="Integrase_cat-core"/>
</dbReference>
<sequence length="1673" mass="186936">MHAPNECCSISACSPAWLSEILLGYQSDTHSGELLAKLAVNPAAIAGPRCALIIERVVSVSNVPRNGPRITAVLTLLRITELFQLDDDTAAVTSEQETPGDQLFLTLTLASVTDGPSPCSMCFRGSIQGHSVRILLDSGSSHSFLSTSVACKLVGAVSLSPPLTVQVANGSTLSCDSHFPSAVWKIQDAEFSSDLKILSLPSSYDMIVGMDWLLSISPMRVHWGQKWLSIPCNDSSVFVQGEGCALPVGTLVPTALPPSRPCDHSIPLIEGATPVVNEIEQQLKEMLNNGIIQPSKSPFSSLVLLVKKKDSSWRFCVDYRHLNAITIKGKYPVPVIDELLDELSVGFPNWIYVRGFTRSDSAPEKNQRQHFKHIVMPFGLTGAPGTFNSAMNTTLAPCLRRFVLVFFDDILIYSPTYDSHLSHLRQWNVKRSKCSFALREITYLGHVISAQGVTTNPDKVSAIASWPPPASAKELRSFLGLAGYFRKFVPHFGIISRPLTALLKKHVIFVWTFEQEHSFQALKHALCHAPVLALPNFAFPFAIETDACATGVGAVLLQQGHPLAYLSKALGPKSQGLSTYDKEYLAILLAVEQWRHYLQFQEFTIFTDQRSLVQLTDQRLHTFWQQKVFTKLLGLQYKMVYKKGSDNRVADALSRKTLHDSQCAAISVSSPQWFQEVLSSYENDDIATALLTKLSVDPAAVPHFTLDAGLLRYKKRLWIGHDPPLRLKLMSACHDSALGGHSGFSVTYSRMKKLFAWPDMKSEVLRYVRGCSICQQSKPDRAKLPELLQPLPVLDSAWQVISLDFVEGLPTSSGYNCILVVVDFFTKYGHFLPLRHPFTAASVAKLFVQQVYRLHGLPTAIVSDRDRIFTSNFWAELFRLADVQLCMSSAYHPQSDGQTERLNQTMETFVRCFVNACPSKWYDWLPLAEFWYNSSDHSAIGRSPFQALYGYSPRHFGIASTDAVSSTGLEDWCRDHAVMQTLIKQHLARSRLRMKKQEDKNCSERQFKVGDLASLAPRSNQKLAYKFFGPFRVLARIGQVAYKLDLPSSSSIHPVFHVSQLKAAPPSNQPVTASVPDDVDGPRIPERVLQCRVFTRGLRPRHQVLVQWSNWPSTMATWEDEVHLKQMFPFAPAWGQASAQRGGGAGECEQLNGTESRPASTQEYTSNEAQPKSLWCVLGRVIRPGQVKPIAAFSSPGGLLRYKNRIWLGANVPLQHKVVSALHDSPAGGHLGFPVTYRRMKQLFAWKGMKSFVHQFVAACSTCQQAKPGRSRSPGLLLTLPVPTSAWQLITMDFIEGLLRSQGKDCILVVVDKFTKYGQFLPLSHLFTAQTVAHVFFDQIYRLHGLPDSIVSDHDKIFTGHFWQELFKLIGVSLRLSSSYHPQTDGQTERVNQCLETFLRCYVHTCPASWLQWLSQAEYWYNTSLHSALGCSPFEALYGHSPRSLGLLPPESPSAPSLSAWLRERDLMNKVLHQHLMRAQERMKRQADKGRSERQFDIGDMVFVKLQPYIQSSLAHCAHQKLTFKFFGPFRVAARINPVAYKLDLPDSAAVHRSMSLNSRRLCRLTSSAVFQVPEQILSKKSVPHGSSAVTQVLIKWSGWPRSLATWEDMEALQQRFPRAPAWGQAGFQQGGDVTTPTMPHQEGPLTSIVVRRGARPRRPSVRVAGPEWSRPV</sequence>
<evidence type="ECO:0000256" key="15">
    <source>
        <dbReference type="ARBA" id="ARBA00023172"/>
    </source>
</evidence>
<gene>
    <name evidence="20" type="ORF">U9M48_001773</name>
</gene>
<keyword evidence="4" id="KW-0540">Nuclease</keyword>
<feature type="domain" description="Integrase catalytic" evidence="19">
    <location>
        <begin position="1279"/>
        <end position="1441"/>
    </location>
</feature>
<dbReference type="Gene3D" id="2.40.70.10">
    <property type="entry name" value="Acid Proteases"/>
    <property type="match status" value="1"/>
</dbReference>
<dbReference type="Pfam" id="PF17921">
    <property type="entry name" value="Integrase_H2C2"/>
    <property type="match status" value="2"/>
</dbReference>
<keyword evidence="2" id="KW-0808">Transferase</keyword>
<dbReference type="InterPro" id="IPR021109">
    <property type="entry name" value="Peptidase_aspartic_dom_sf"/>
</dbReference>
<evidence type="ECO:0000256" key="7">
    <source>
        <dbReference type="ARBA" id="ARBA00022759"/>
    </source>
</evidence>
<dbReference type="PANTHER" id="PTHR37984">
    <property type="entry name" value="PROTEIN CBG26694"/>
    <property type="match status" value="1"/>
</dbReference>
<dbReference type="GO" id="GO:0004190">
    <property type="term" value="F:aspartic-type endopeptidase activity"/>
    <property type="evidence" value="ECO:0007669"/>
    <property type="project" value="UniProtKB-KW"/>
</dbReference>
<dbReference type="Pfam" id="PF00385">
    <property type="entry name" value="Chromo"/>
    <property type="match status" value="1"/>
</dbReference>
<dbReference type="GO" id="GO:0003964">
    <property type="term" value="F:RNA-directed DNA polymerase activity"/>
    <property type="evidence" value="ECO:0007669"/>
    <property type="project" value="UniProtKB-KW"/>
</dbReference>
<dbReference type="CDD" id="cd09274">
    <property type="entry name" value="RNase_HI_RT_Ty3"/>
    <property type="match status" value="1"/>
</dbReference>
<dbReference type="EMBL" id="CP144745">
    <property type="protein sequence ID" value="WVZ50527.1"/>
    <property type="molecule type" value="Genomic_DNA"/>
</dbReference>
<keyword evidence="16" id="KW-0511">Multifunctional enzyme</keyword>
<dbReference type="PROSITE" id="PS50013">
    <property type="entry name" value="CHROMO_2"/>
    <property type="match status" value="1"/>
</dbReference>
<dbReference type="FunFam" id="3.30.420.10:FF:000032">
    <property type="entry name" value="Retrovirus-related Pol polyprotein from transposon 297-like Protein"/>
    <property type="match status" value="2"/>
</dbReference>
<dbReference type="InterPro" id="IPR036397">
    <property type="entry name" value="RNaseH_sf"/>
</dbReference>
<dbReference type="InterPro" id="IPR000477">
    <property type="entry name" value="RT_dom"/>
</dbReference>
<dbReference type="InterPro" id="IPR041588">
    <property type="entry name" value="Integrase_H2C2"/>
</dbReference>
<keyword evidence="1" id="KW-0645">Protease</keyword>
<dbReference type="InterPro" id="IPR043502">
    <property type="entry name" value="DNA/RNA_pol_sf"/>
</dbReference>
<keyword evidence="6" id="KW-0064">Aspartyl protease</keyword>
<name>A0AAQ3PPG1_PASNO</name>
<dbReference type="SUPFAM" id="SSF50630">
    <property type="entry name" value="Acid proteases"/>
    <property type="match status" value="1"/>
</dbReference>
<dbReference type="InterPro" id="IPR016197">
    <property type="entry name" value="Chromo-like_dom_sf"/>
</dbReference>
<dbReference type="InterPro" id="IPR056924">
    <property type="entry name" value="SH3_Tf2-1"/>
</dbReference>
<dbReference type="Gene3D" id="2.40.50.40">
    <property type="match status" value="1"/>
</dbReference>
<evidence type="ECO:0000256" key="8">
    <source>
        <dbReference type="ARBA" id="ARBA00022801"/>
    </source>
</evidence>
<evidence type="ECO:0000256" key="3">
    <source>
        <dbReference type="ARBA" id="ARBA00022695"/>
    </source>
</evidence>
<keyword evidence="3" id="KW-0548">Nucleotidyltransferase</keyword>
<organism evidence="20 21">
    <name type="scientific">Paspalum notatum var. saurae</name>
    <dbReference type="NCBI Taxonomy" id="547442"/>
    <lineage>
        <taxon>Eukaryota</taxon>
        <taxon>Viridiplantae</taxon>
        <taxon>Streptophyta</taxon>
        <taxon>Embryophyta</taxon>
        <taxon>Tracheophyta</taxon>
        <taxon>Spermatophyta</taxon>
        <taxon>Magnoliopsida</taxon>
        <taxon>Liliopsida</taxon>
        <taxon>Poales</taxon>
        <taxon>Poaceae</taxon>
        <taxon>PACMAD clade</taxon>
        <taxon>Panicoideae</taxon>
        <taxon>Andropogonodae</taxon>
        <taxon>Paspaleae</taxon>
        <taxon>Paspalinae</taxon>
        <taxon>Paspalum</taxon>
    </lineage>
</organism>
<dbReference type="GO" id="GO:0004519">
    <property type="term" value="F:endonuclease activity"/>
    <property type="evidence" value="ECO:0007669"/>
    <property type="project" value="UniProtKB-KW"/>
</dbReference>
<dbReference type="SMART" id="SM00298">
    <property type="entry name" value="CHROMO"/>
    <property type="match status" value="2"/>
</dbReference>
<accession>A0AAQ3PPG1</accession>
<evidence type="ECO:0000256" key="12">
    <source>
        <dbReference type="ARBA" id="ARBA00022918"/>
    </source>
</evidence>
<keyword evidence="13" id="KW-0239">DNA-directed DNA polymerase</keyword>
<keyword evidence="15" id="KW-0233">DNA recombination</keyword>
<evidence type="ECO:0000256" key="9">
    <source>
        <dbReference type="ARBA" id="ARBA00022842"/>
    </source>
</evidence>
<proteinExistence type="predicted"/>
<keyword evidence="8" id="KW-0378">Hydrolase</keyword>
<keyword evidence="14" id="KW-0238">DNA-binding</keyword>
<dbReference type="CDD" id="cd00303">
    <property type="entry name" value="retropepsin_like"/>
    <property type="match status" value="1"/>
</dbReference>
<keyword evidence="11" id="KW-0229">DNA integration</keyword>
<evidence type="ECO:0000256" key="4">
    <source>
        <dbReference type="ARBA" id="ARBA00022722"/>
    </source>
</evidence>
<dbReference type="Gene3D" id="3.30.420.10">
    <property type="entry name" value="Ribonuclease H-like superfamily/Ribonuclease H"/>
    <property type="match status" value="2"/>
</dbReference>
<keyword evidence="10" id="KW-0694">RNA-binding</keyword>
<evidence type="ECO:0000256" key="17">
    <source>
        <dbReference type="SAM" id="MobiDB-lite"/>
    </source>
</evidence>
<dbReference type="Pfam" id="PF17919">
    <property type="entry name" value="RT_RNaseH_2"/>
    <property type="match status" value="1"/>
</dbReference>
<dbReference type="GO" id="GO:0006310">
    <property type="term" value="P:DNA recombination"/>
    <property type="evidence" value="ECO:0007669"/>
    <property type="project" value="UniProtKB-KW"/>
</dbReference>
<dbReference type="Pfam" id="PF24626">
    <property type="entry name" value="SH3_Tf2-1"/>
    <property type="match status" value="2"/>
</dbReference>
<dbReference type="Pfam" id="PF08284">
    <property type="entry name" value="RVP_2"/>
    <property type="match status" value="1"/>
</dbReference>
<dbReference type="Gene3D" id="3.10.20.370">
    <property type="match status" value="1"/>
</dbReference>
<dbReference type="InterPro" id="IPR012337">
    <property type="entry name" value="RNaseH-like_sf"/>
</dbReference>
<keyword evidence="7" id="KW-0255">Endonuclease</keyword>
<evidence type="ECO:0000259" key="19">
    <source>
        <dbReference type="PROSITE" id="PS50994"/>
    </source>
</evidence>
<dbReference type="GO" id="GO:0003723">
    <property type="term" value="F:RNA binding"/>
    <property type="evidence" value="ECO:0007669"/>
    <property type="project" value="UniProtKB-KW"/>
</dbReference>
<dbReference type="PANTHER" id="PTHR37984:SF5">
    <property type="entry name" value="PROTEIN NYNRIN-LIKE"/>
    <property type="match status" value="1"/>
</dbReference>
<dbReference type="PROSITE" id="PS50994">
    <property type="entry name" value="INTEGRASE"/>
    <property type="match status" value="2"/>
</dbReference>
<dbReference type="FunFam" id="3.30.70.270:FF:000020">
    <property type="entry name" value="Transposon Tf2-6 polyprotein-like Protein"/>
    <property type="match status" value="1"/>
</dbReference>
<dbReference type="InterPro" id="IPR041577">
    <property type="entry name" value="RT_RNaseH_2"/>
</dbReference>
<keyword evidence="21" id="KW-1185">Reference proteome</keyword>
<evidence type="ECO:0000256" key="13">
    <source>
        <dbReference type="ARBA" id="ARBA00022932"/>
    </source>
</evidence>
<dbReference type="InterPro" id="IPR043128">
    <property type="entry name" value="Rev_trsase/Diguanyl_cyclase"/>
</dbReference>
<dbReference type="GO" id="GO:0006508">
    <property type="term" value="P:proteolysis"/>
    <property type="evidence" value="ECO:0007669"/>
    <property type="project" value="UniProtKB-KW"/>
</dbReference>
<dbReference type="Gene3D" id="3.30.70.270">
    <property type="match status" value="2"/>
</dbReference>
<keyword evidence="9" id="KW-0460">Magnesium</keyword>
<dbReference type="PROSITE" id="PS00141">
    <property type="entry name" value="ASP_PROTEASE"/>
    <property type="match status" value="1"/>
</dbReference>
<evidence type="ECO:0000256" key="14">
    <source>
        <dbReference type="ARBA" id="ARBA00023125"/>
    </source>
</evidence>
<dbReference type="SUPFAM" id="SSF56672">
    <property type="entry name" value="DNA/RNA polymerases"/>
    <property type="match status" value="1"/>
</dbReference>
<dbReference type="GO" id="GO:0015074">
    <property type="term" value="P:DNA integration"/>
    <property type="evidence" value="ECO:0007669"/>
    <property type="project" value="UniProtKB-KW"/>
</dbReference>
<dbReference type="InterPro" id="IPR023780">
    <property type="entry name" value="Chromo_domain"/>
</dbReference>
<evidence type="ECO:0000256" key="10">
    <source>
        <dbReference type="ARBA" id="ARBA00022884"/>
    </source>
</evidence>
<dbReference type="GO" id="GO:0046872">
    <property type="term" value="F:metal ion binding"/>
    <property type="evidence" value="ECO:0007669"/>
    <property type="project" value="UniProtKB-KW"/>
</dbReference>
<dbReference type="InterPro" id="IPR000953">
    <property type="entry name" value="Chromo/chromo_shadow_dom"/>
</dbReference>
<dbReference type="InterPro" id="IPR001969">
    <property type="entry name" value="Aspartic_peptidase_AS"/>
</dbReference>
<dbReference type="Gene3D" id="1.10.340.70">
    <property type="match status" value="2"/>
</dbReference>
<dbReference type="SUPFAM" id="SSF54160">
    <property type="entry name" value="Chromo domain-like"/>
    <property type="match status" value="2"/>
</dbReference>
<protein>
    <recommendedName>
        <fullName evidence="22">Reverse transcriptase</fullName>
    </recommendedName>
</protein>
<keyword evidence="12" id="KW-0695">RNA-directed DNA polymerase</keyword>
<dbReference type="GO" id="GO:0003887">
    <property type="term" value="F:DNA-directed DNA polymerase activity"/>
    <property type="evidence" value="ECO:0007669"/>
    <property type="project" value="UniProtKB-KW"/>
</dbReference>
<evidence type="ECO:0000256" key="11">
    <source>
        <dbReference type="ARBA" id="ARBA00022908"/>
    </source>
</evidence>
<evidence type="ECO:0000256" key="2">
    <source>
        <dbReference type="ARBA" id="ARBA00022679"/>
    </source>
</evidence>
<dbReference type="GO" id="GO:0003677">
    <property type="term" value="F:DNA binding"/>
    <property type="evidence" value="ECO:0007669"/>
    <property type="project" value="UniProtKB-KW"/>
</dbReference>
<dbReference type="Proteomes" id="UP001341281">
    <property type="component" value="Chromosome 01"/>
</dbReference>
<feature type="compositionally biased region" description="Polar residues" evidence="17">
    <location>
        <begin position="1151"/>
        <end position="1166"/>
    </location>
</feature>
<evidence type="ECO:0000256" key="5">
    <source>
        <dbReference type="ARBA" id="ARBA00022723"/>
    </source>
</evidence>
<evidence type="ECO:0000256" key="16">
    <source>
        <dbReference type="ARBA" id="ARBA00023268"/>
    </source>
</evidence>
<evidence type="ECO:0000313" key="21">
    <source>
        <dbReference type="Proteomes" id="UP001341281"/>
    </source>
</evidence>
<feature type="domain" description="Chromo" evidence="18">
    <location>
        <begin position="1572"/>
        <end position="1619"/>
    </location>
</feature>
<feature type="domain" description="Integrase catalytic" evidence="19">
    <location>
        <begin position="788"/>
        <end position="952"/>
    </location>
</feature>
<dbReference type="Gene3D" id="3.10.10.10">
    <property type="entry name" value="HIV Type 1 Reverse Transcriptase, subunit A, domain 1"/>
    <property type="match status" value="1"/>
</dbReference>
<dbReference type="SUPFAM" id="SSF53098">
    <property type="entry name" value="Ribonuclease H-like"/>
    <property type="match status" value="2"/>
</dbReference>
<feature type="region of interest" description="Disordered" evidence="17">
    <location>
        <begin position="1138"/>
        <end position="1166"/>
    </location>
</feature>
<reference evidence="20 21" key="1">
    <citation type="submission" date="2024-02" db="EMBL/GenBank/DDBJ databases">
        <title>High-quality chromosome-scale genome assembly of Pensacola bahiagrass (Paspalum notatum Flugge var. saurae).</title>
        <authorList>
            <person name="Vega J.M."/>
            <person name="Podio M."/>
            <person name="Orjuela J."/>
            <person name="Siena L.A."/>
            <person name="Pessino S.C."/>
            <person name="Combes M.C."/>
            <person name="Mariac C."/>
            <person name="Albertini E."/>
            <person name="Pupilli F."/>
            <person name="Ortiz J.P.A."/>
            <person name="Leblanc O."/>
        </authorList>
    </citation>
    <scope>NUCLEOTIDE SEQUENCE [LARGE SCALE GENOMIC DNA]</scope>
    <source>
        <strain evidence="20">R1</strain>
        <tissue evidence="20">Leaf</tissue>
    </source>
</reference>
<keyword evidence="5" id="KW-0479">Metal-binding</keyword>